<proteinExistence type="predicted"/>
<dbReference type="Proteomes" id="UP001589747">
    <property type="component" value="Unassembled WGS sequence"/>
</dbReference>
<organism evidence="2 3">
    <name type="scientific">Paenibacillus aurantiacus</name>
    <dbReference type="NCBI Taxonomy" id="1936118"/>
    <lineage>
        <taxon>Bacteria</taxon>
        <taxon>Bacillati</taxon>
        <taxon>Bacillota</taxon>
        <taxon>Bacilli</taxon>
        <taxon>Bacillales</taxon>
        <taxon>Paenibacillaceae</taxon>
        <taxon>Paenibacillus</taxon>
    </lineage>
</organism>
<evidence type="ECO:0000313" key="2">
    <source>
        <dbReference type="EMBL" id="MFB9324461.1"/>
    </source>
</evidence>
<evidence type="ECO:0000256" key="1">
    <source>
        <dbReference type="SAM" id="Phobius"/>
    </source>
</evidence>
<evidence type="ECO:0000313" key="3">
    <source>
        <dbReference type="Proteomes" id="UP001589747"/>
    </source>
</evidence>
<comment type="caution">
    <text evidence="2">The sequence shown here is derived from an EMBL/GenBank/DDBJ whole genome shotgun (WGS) entry which is preliminary data.</text>
</comment>
<dbReference type="RefSeq" id="WP_377488406.1">
    <property type="nucleotide sequence ID" value="NZ_JBHMDO010000002.1"/>
</dbReference>
<sequence>MALNNVQVLALMFGTSIVIYMYQGWQERIFRRVEQEYTATRAIEMKTRLPLSRRWRAR</sequence>
<keyword evidence="3" id="KW-1185">Reference proteome</keyword>
<keyword evidence="1" id="KW-0812">Transmembrane</keyword>
<name>A0ABV5KIL1_9BACL</name>
<protein>
    <submittedName>
        <fullName evidence="2">Uncharacterized protein</fullName>
    </submittedName>
</protein>
<dbReference type="EMBL" id="JBHMDO010000002">
    <property type="protein sequence ID" value="MFB9324461.1"/>
    <property type="molecule type" value="Genomic_DNA"/>
</dbReference>
<accession>A0ABV5KIL1</accession>
<keyword evidence="1" id="KW-1133">Transmembrane helix</keyword>
<reference evidence="2 3" key="1">
    <citation type="submission" date="2024-09" db="EMBL/GenBank/DDBJ databases">
        <authorList>
            <person name="Sun Q."/>
            <person name="Mori K."/>
        </authorList>
    </citation>
    <scope>NUCLEOTIDE SEQUENCE [LARGE SCALE GENOMIC DNA]</scope>
    <source>
        <strain evidence="2 3">TISTR 2452</strain>
    </source>
</reference>
<keyword evidence="1" id="KW-0472">Membrane</keyword>
<gene>
    <name evidence="2" type="ORF">ACFFSY_00710</name>
</gene>
<feature type="transmembrane region" description="Helical" evidence="1">
    <location>
        <begin position="6"/>
        <end position="22"/>
    </location>
</feature>